<dbReference type="Pfam" id="PF07647">
    <property type="entry name" value="SAM_2"/>
    <property type="match status" value="1"/>
</dbReference>
<dbReference type="SMART" id="SM00454">
    <property type="entry name" value="SAM"/>
    <property type="match status" value="1"/>
</dbReference>
<dbReference type="AlphaFoldDB" id="A0A2K1KMB7"/>
<dbReference type="InterPro" id="IPR013783">
    <property type="entry name" value="Ig-like_fold"/>
</dbReference>
<dbReference type="GO" id="GO:0005509">
    <property type="term" value="F:calcium ion binding"/>
    <property type="evidence" value="ECO:0000318"/>
    <property type="project" value="GO_Central"/>
</dbReference>
<proteinExistence type="predicted"/>
<dbReference type="FunFam" id="1.10.150.50:FF:000074">
    <property type="entry name" value="Stromal interaction molecule"/>
    <property type="match status" value="1"/>
</dbReference>
<evidence type="ECO:0000313" key="3">
    <source>
        <dbReference type="EMBL" id="PNR54925.1"/>
    </source>
</evidence>
<dbReference type="EnsemblPlants" id="Pp3c4_5730V3.1">
    <property type="protein sequence ID" value="Pp3c4_5730V3.1"/>
    <property type="gene ID" value="Pp3c4_5730"/>
</dbReference>
<dbReference type="InterPro" id="IPR001660">
    <property type="entry name" value="SAM"/>
</dbReference>
<dbReference type="RefSeq" id="XP_024374730.1">
    <property type="nucleotide sequence ID" value="XM_024518962.2"/>
</dbReference>
<evidence type="ECO:0000313" key="4">
    <source>
        <dbReference type="EnsemblPlants" id="Pp3c4_5730V3.1"/>
    </source>
</evidence>
<dbReference type="GO" id="GO:0005886">
    <property type="term" value="C:plasma membrane"/>
    <property type="evidence" value="ECO:0000318"/>
    <property type="project" value="GO_Central"/>
</dbReference>
<dbReference type="KEGG" id="ppp:112281924"/>
<name>A0A2K1KMB7_PHYPA</name>
<evidence type="ECO:0000313" key="5">
    <source>
        <dbReference type="Proteomes" id="UP000006727"/>
    </source>
</evidence>
<dbReference type="STRING" id="3218.A0A2K1KMB7"/>
<accession>A0A2K1KMB7</accession>
<dbReference type="InterPro" id="IPR003961">
    <property type="entry name" value="FN3_dom"/>
</dbReference>
<dbReference type="Gene3D" id="1.10.238.10">
    <property type="entry name" value="EF-hand"/>
    <property type="match status" value="1"/>
</dbReference>
<dbReference type="PROSITE" id="PS50853">
    <property type="entry name" value="FN3"/>
    <property type="match status" value="1"/>
</dbReference>
<organism evidence="3">
    <name type="scientific">Physcomitrium patens</name>
    <name type="common">Spreading-leaved earth moss</name>
    <name type="synonym">Physcomitrella patens</name>
    <dbReference type="NCBI Taxonomy" id="3218"/>
    <lineage>
        <taxon>Eukaryota</taxon>
        <taxon>Viridiplantae</taxon>
        <taxon>Streptophyta</taxon>
        <taxon>Embryophyta</taxon>
        <taxon>Bryophyta</taxon>
        <taxon>Bryophytina</taxon>
        <taxon>Bryopsida</taxon>
        <taxon>Funariidae</taxon>
        <taxon>Funariales</taxon>
        <taxon>Funariaceae</taxon>
        <taxon>Physcomitrium</taxon>
    </lineage>
</organism>
<dbReference type="CDD" id="cd00063">
    <property type="entry name" value="FN3"/>
    <property type="match status" value="1"/>
</dbReference>
<evidence type="ECO:0000259" key="1">
    <source>
        <dbReference type="PROSITE" id="PS50105"/>
    </source>
</evidence>
<dbReference type="FunFam" id="2.60.40.10:FF:002709">
    <property type="entry name" value="Predicted protein"/>
    <property type="match status" value="1"/>
</dbReference>
<dbReference type="GO" id="GO:0002115">
    <property type="term" value="P:store-operated calcium entry"/>
    <property type="evidence" value="ECO:0000318"/>
    <property type="project" value="GO_Central"/>
</dbReference>
<dbReference type="PROSITE" id="PS50105">
    <property type="entry name" value="SAM_DOMAIN"/>
    <property type="match status" value="1"/>
</dbReference>
<dbReference type="SUPFAM" id="SSF49265">
    <property type="entry name" value="Fibronectin type III"/>
    <property type="match status" value="1"/>
</dbReference>
<dbReference type="Gramene" id="Pp3c4_5730V3.2">
    <property type="protein sequence ID" value="Pp3c4_5730V3.2"/>
    <property type="gene ID" value="Pp3c4_5730"/>
</dbReference>
<dbReference type="GO" id="GO:0006874">
    <property type="term" value="P:intracellular calcium ion homeostasis"/>
    <property type="evidence" value="ECO:0000318"/>
    <property type="project" value="GO_Central"/>
</dbReference>
<dbReference type="GO" id="GO:0005783">
    <property type="term" value="C:endoplasmic reticulum"/>
    <property type="evidence" value="ECO:0000318"/>
    <property type="project" value="GO_Central"/>
</dbReference>
<dbReference type="GeneID" id="112281924"/>
<gene>
    <name evidence="4" type="primary">LOC112281924</name>
    <name evidence="3" type="ORF">PHYPA_005818</name>
</gene>
<dbReference type="EMBL" id="ABEU02000004">
    <property type="protein sequence ID" value="PNR54925.1"/>
    <property type="molecule type" value="Genomic_DNA"/>
</dbReference>
<dbReference type="GO" id="GO:0005246">
    <property type="term" value="F:calcium channel regulator activity"/>
    <property type="evidence" value="ECO:0000318"/>
    <property type="project" value="GO_Central"/>
</dbReference>
<dbReference type="InterPro" id="IPR036116">
    <property type="entry name" value="FN3_sf"/>
</dbReference>
<keyword evidence="5" id="KW-1185">Reference proteome</keyword>
<evidence type="ECO:0000259" key="2">
    <source>
        <dbReference type="PROSITE" id="PS50853"/>
    </source>
</evidence>
<reference evidence="3 5" key="1">
    <citation type="journal article" date="2008" name="Science">
        <title>The Physcomitrella genome reveals evolutionary insights into the conquest of land by plants.</title>
        <authorList>
            <person name="Rensing S."/>
            <person name="Lang D."/>
            <person name="Zimmer A."/>
            <person name="Terry A."/>
            <person name="Salamov A."/>
            <person name="Shapiro H."/>
            <person name="Nishiyama T."/>
            <person name="Perroud P.-F."/>
            <person name="Lindquist E."/>
            <person name="Kamisugi Y."/>
            <person name="Tanahashi T."/>
            <person name="Sakakibara K."/>
            <person name="Fujita T."/>
            <person name="Oishi K."/>
            <person name="Shin-I T."/>
            <person name="Kuroki Y."/>
            <person name="Toyoda A."/>
            <person name="Suzuki Y."/>
            <person name="Hashimoto A."/>
            <person name="Yamaguchi K."/>
            <person name="Sugano A."/>
            <person name="Kohara Y."/>
            <person name="Fujiyama A."/>
            <person name="Anterola A."/>
            <person name="Aoki S."/>
            <person name="Ashton N."/>
            <person name="Barbazuk W.B."/>
            <person name="Barker E."/>
            <person name="Bennetzen J."/>
            <person name="Bezanilla M."/>
            <person name="Blankenship R."/>
            <person name="Cho S.H."/>
            <person name="Dutcher S."/>
            <person name="Estelle M."/>
            <person name="Fawcett J.A."/>
            <person name="Gundlach H."/>
            <person name="Hanada K."/>
            <person name="Heyl A."/>
            <person name="Hicks K.A."/>
            <person name="Hugh J."/>
            <person name="Lohr M."/>
            <person name="Mayer K."/>
            <person name="Melkozernov A."/>
            <person name="Murata T."/>
            <person name="Nelson D."/>
            <person name="Pils B."/>
            <person name="Prigge M."/>
            <person name="Reiss B."/>
            <person name="Renner T."/>
            <person name="Rombauts S."/>
            <person name="Rushton P."/>
            <person name="Sanderfoot A."/>
            <person name="Schween G."/>
            <person name="Shiu S.-H."/>
            <person name="Stueber K."/>
            <person name="Theodoulou F.L."/>
            <person name="Tu H."/>
            <person name="Van de Peer Y."/>
            <person name="Verrier P.J."/>
            <person name="Waters E."/>
            <person name="Wood A."/>
            <person name="Yang L."/>
            <person name="Cove D."/>
            <person name="Cuming A."/>
            <person name="Hasebe M."/>
            <person name="Lucas S."/>
            <person name="Mishler D.B."/>
            <person name="Reski R."/>
            <person name="Grigoriev I."/>
            <person name="Quatrano R.S."/>
            <person name="Boore J.L."/>
        </authorList>
    </citation>
    <scope>NUCLEOTIDE SEQUENCE [LARGE SCALE GENOMIC DNA]</scope>
    <source>
        <strain evidence="4 5">cv. Gransden 2004</strain>
    </source>
</reference>
<sequence length="702" mass="79176">MSKSDLGDNVYSSHGQFADATPKTMTYGHSRERCRRHPSSSKHYTLWKLILLGGLLVTLSCGTRANVKGFQRNLETFFGMVDQDGNREIEQAEATKFLRELKVQITDESEMETKEDMSELMASSQFDFNFSYGGNSISAEEMLNHLSNMMTANHVVDWVTHGLELPQYAEAFRQNAINGMDFPALIENDSEALIEDLGIKSSLHRKKVTHALVRQIFGIGTAPGSVRSLQCNPASCGGIQLSWEAPGNSGVPPLHKYLIERWSQTFSTWTNVADTREVNFMDINALKLDKDYTYRVQTWGSHGPSDWVTVYGCRADFILSPFELDLGDILPSQTARGARSIMDQAFSTSGELKPSQEEESERWTWITSAIILVLALISRHTFFFDVTLAAWVLLKNNMSQSLRQGLDSPYYFVRAAARSMALACRIWNYTQYKAKRLARFEVDSSIASRRATVYEKSLSEPCMRTPFEIEDFSEEYFETHDFRSLSANNFVEASGLGLQMNGVDSSGSSLNTSARETEFEYEADTAVVFPPLIPQEQELHSFPIKRSKNRCNHEGCKIRFDRWHALQDWWMKLNKHYCRECQSVYCVKHTRISPHGPRGQCGLDSSCYCYSCFARLPLKSKRRLEELNKLRVGPSVSSDSSSSLKSYTFSSSKQRGVSPSSGSLASSALSNSFTDTVELNADGNRLIDLRDTVEANYVDTSE</sequence>
<dbReference type="InterPro" id="IPR037608">
    <property type="entry name" value="STIM1/2"/>
</dbReference>
<reference evidence="4" key="3">
    <citation type="submission" date="2020-12" db="UniProtKB">
        <authorList>
            <consortium name="EnsemblPlants"/>
        </authorList>
    </citation>
    <scope>IDENTIFICATION</scope>
</reference>
<dbReference type="Gramene" id="Pp3c4_5730V3.1">
    <property type="protein sequence ID" value="Pp3c4_5730V3.1"/>
    <property type="gene ID" value="Pp3c4_5730"/>
</dbReference>
<dbReference type="PaxDb" id="3218-PP1S472_12V6.1"/>
<reference evidence="3 5" key="2">
    <citation type="journal article" date="2018" name="Plant J.">
        <title>The Physcomitrella patens chromosome-scale assembly reveals moss genome structure and evolution.</title>
        <authorList>
            <person name="Lang D."/>
            <person name="Ullrich K.K."/>
            <person name="Murat F."/>
            <person name="Fuchs J."/>
            <person name="Jenkins J."/>
            <person name="Haas F.B."/>
            <person name="Piednoel M."/>
            <person name="Gundlach H."/>
            <person name="Van Bel M."/>
            <person name="Meyberg R."/>
            <person name="Vives C."/>
            <person name="Morata J."/>
            <person name="Symeonidi A."/>
            <person name="Hiss M."/>
            <person name="Muchero W."/>
            <person name="Kamisugi Y."/>
            <person name="Saleh O."/>
            <person name="Blanc G."/>
            <person name="Decker E.L."/>
            <person name="van Gessel N."/>
            <person name="Grimwood J."/>
            <person name="Hayes R.D."/>
            <person name="Graham S.W."/>
            <person name="Gunter L.E."/>
            <person name="McDaniel S.F."/>
            <person name="Hoernstein S.N.W."/>
            <person name="Larsson A."/>
            <person name="Li F.W."/>
            <person name="Perroud P.F."/>
            <person name="Phillips J."/>
            <person name="Ranjan P."/>
            <person name="Rokshar D.S."/>
            <person name="Rothfels C.J."/>
            <person name="Schneider L."/>
            <person name="Shu S."/>
            <person name="Stevenson D.W."/>
            <person name="Thummler F."/>
            <person name="Tillich M."/>
            <person name="Villarreal Aguilar J.C."/>
            <person name="Widiez T."/>
            <person name="Wong G.K."/>
            <person name="Wymore A."/>
            <person name="Zhang Y."/>
            <person name="Zimmer A.D."/>
            <person name="Quatrano R.S."/>
            <person name="Mayer K.F.X."/>
            <person name="Goodstein D."/>
            <person name="Casacuberta J.M."/>
            <person name="Vandepoele K."/>
            <person name="Reski R."/>
            <person name="Cuming A.C."/>
            <person name="Tuskan G.A."/>
            <person name="Maumus F."/>
            <person name="Salse J."/>
            <person name="Schmutz J."/>
            <person name="Rensing S.A."/>
        </authorList>
    </citation>
    <scope>NUCLEOTIDE SEQUENCE [LARGE SCALE GENOMIC DNA]</scope>
    <source>
        <strain evidence="4 5">cv. Gransden 2004</strain>
    </source>
</reference>
<dbReference type="OrthoDB" id="2020197at2759"/>
<feature type="domain" description="Fibronectin type-III" evidence="2">
    <location>
        <begin position="222"/>
        <end position="316"/>
    </location>
</feature>
<dbReference type="PANTHER" id="PTHR15136:SF13">
    <property type="entry name" value="SAM DOMAIN-CONTAINING PROTEIN"/>
    <property type="match status" value="1"/>
</dbReference>
<dbReference type="Gene3D" id="1.10.150.50">
    <property type="entry name" value="Transcription Factor, Ets-1"/>
    <property type="match status" value="1"/>
</dbReference>
<protein>
    <submittedName>
        <fullName evidence="3 4">Uncharacterized protein</fullName>
    </submittedName>
</protein>
<dbReference type="PANTHER" id="PTHR15136">
    <property type="entry name" value="STROMAL INTERACTION MOLECULE HOMOLOG"/>
    <property type="match status" value="1"/>
</dbReference>
<dbReference type="SUPFAM" id="SSF47769">
    <property type="entry name" value="SAM/Pointed domain"/>
    <property type="match status" value="1"/>
</dbReference>
<dbReference type="InterPro" id="IPR013761">
    <property type="entry name" value="SAM/pointed_sf"/>
</dbReference>
<feature type="domain" description="SAM" evidence="1">
    <location>
        <begin position="150"/>
        <end position="212"/>
    </location>
</feature>
<dbReference type="Proteomes" id="UP000006727">
    <property type="component" value="Chromosome 4"/>
</dbReference>
<dbReference type="EnsemblPlants" id="Pp3c4_5730V3.2">
    <property type="protein sequence ID" value="Pp3c4_5730V3.2"/>
    <property type="gene ID" value="Pp3c4_5730"/>
</dbReference>
<dbReference type="Gene3D" id="2.60.40.10">
    <property type="entry name" value="Immunoglobulins"/>
    <property type="match status" value="1"/>
</dbReference>